<reference evidence="1" key="1">
    <citation type="submission" date="2018-02" db="EMBL/GenBank/DDBJ databases">
        <authorList>
            <person name="Cohen D.B."/>
            <person name="Kent A.D."/>
        </authorList>
    </citation>
    <scope>NUCLEOTIDE SEQUENCE</scope>
</reference>
<gene>
    <name evidence="1" type="ORF">FSB_LOCUS30924</name>
</gene>
<protein>
    <submittedName>
        <fullName evidence="1">Uncharacterized protein</fullName>
    </submittedName>
</protein>
<accession>A0A2N9GTN3</accession>
<sequence>MVFFGLHDRIKHITDGVAAESVDNVTADFDEEVAVDAACDVTACDATADFIDEVAADAACDVTADFDNEVEYAQSESPKDSDSTKIALEVADLHLAPVSCVMRIVVEVCGDSLLSVVFRKSIFKISVALPILVIPWMQRSVDASNNIGMKENEDVDVTKAIGLVADVMADALVVDLLIRLYGSSAPMAYVVEGVSLFGATPCFGSISAGDIIIPVSYITGGEAPLVEEFPVASEVPVFKKIHTQGFVRNKFVADLEVAPEVCSNIDSVVDHGMRAEGASFPVTTTPAGGEHLDNIDTSDTIHTSEDDANVGITSEIAIASLPPTSIAGTSSSVGASAISDEIVDFFREFDKRRLNPHPKWHFWKFNGLWCPLGTFGSVLAAKDKPDLGSVTKAPTADGPAFFFGKKISNEIQVLQHQIALLQDSLAVLTTYHEEMVSTGVTVLEFERSRSLFDNLIR</sequence>
<evidence type="ECO:0000313" key="1">
    <source>
        <dbReference type="EMBL" id="SPD03042.1"/>
    </source>
</evidence>
<name>A0A2N9GTN3_FAGSY</name>
<dbReference type="EMBL" id="OIVN01002369">
    <property type="protein sequence ID" value="SPD03042.1"/>
    <property type="molecule type" value="Genomic_DNA"/>
</dbReference>
<dbReference type="AlphaFoldDB" id="A0A2N9GTN3"/>
<proteinExistence type="predicted"/>
<organism evidence="1">
    <name type="scientific">Fagus sylvatica</name>
    <name type="common">Beechnut</name>
    <dbReference type="NCBI Taxonomy" id="28930"/>
    <lineage>
        <taxon>Eukaryota</taxon>
        <taxon>Viridiplantae</taxon>
        <taxon>Streptophyta</taxon>
        <taxon>Embryophyta</taxon>
        <taxon>Tracheophyta</taxon>
        <taxon>Spermatophyta</taxon>
        <taxon>Magnoliopsida</taxon>
        <taxon>eudicotyledons</taxon>
        <taxon>Gunneridae</taxon>
        <taxon>Pentapetalae</taxon>
        <taxon>rosids</taxon>
        <taxon>fabids</taxon>
        <taxon>Fagales</taxon>
        <taxon>Fagaceae</taxon>
        <taxon>Fagus</taxon>
    </lineage>
</organism>